<dbReference type="Gene3D" id="6.10.250.3150">
    <property type="match status" value="1"/>
</dbReference>
<proteinExistence type="predicted"/>
<dbReference type="RefSeq" id="WP_125657436.1">
    <property type="nucleotide sequence ID" value="NZ_AP019308.1"/>
</dbReference>
<organism evidence="1 2">
    <name type="scientific">Paenibacillus baekrokdamisoli</name>
    <dbReference type="NCBI Taxonomy" id="1712516"/>
    <lineage>
        <taxon>Bacteria</taxon>
        <taxon>Bacillati</taxon>
        <taxon>Bacillota</taxon>
        <taxon>Bacilli</taxon>
        <taxon>Bacillales</taxon>
        <taxon>Paenibacillaceae</taxon>
        <taxon>Paenibacillus</taxon>
    </lineage>
</organism>
<name>A0A3G9ISG3_9BACL</name>
<gene>
    <name evidence="1" type="ORF">Back11_25870</name>
</gene>
<dbReference type="EMBL" id="AP019308">
    <property type="protein sequence ID" value="BBH21242.1"/>
    <property type="molecule type" value="Genomic_DNA"/>
</dbReference>
<sequence length="361" mass="41759">MIGMKRRPASALVVCAIAVWFTIYPVFAEPQVPNDEEVRRILEKSLSVVEIDKEIARTQLEQNRIKSKLADSQEELDKKEQLIEKQREDAGEVLRSYYTGERDILLTALLSSHSLPELLTIFDYFDFIFSNDKLTLNTYMKQYSELKKEMVKLDKQAAKLAEVQKELLTQRERVAALQKDVDDRLSGRSDADKLRLMMNEFNNYWKTVGLLEVKRYFSALSKAMNQMPAWIQNDKDMLAIDGFNYTLTIPEDKLNSFLREQNQLFNNFAFTFNNGSIQVSGKREGMEVKITGHYTVEDEGTILFHVDELFFNGLALPDTTRHALEEEFDLGFYPQKIISFLKTKSVQIEDGKLMVKLTISL</sequence>
<dbReference type="KEGG" id="pbk:Back11_25870"/>
<reference evidence="1 2" key="1">
    <citation type="submission" date="2018-11" db="EMBL/GenBank/DDBJ databases">
        <title>Complete genome sequence of Paenibacillus baekrokdamisoli strain KCTC 33723.</title>
        <authorList>
            <person name="Kang S.W."/>
            <person name="Lee K.C."/>
            <person name="Kim K.K."/>
            <person name="Kim J.S."/>
            <person name="Kim D.S."/>
            <person name="Ko S.H."/>
            <person name="Yang S.H."/>
            <person name="Lee J.S."/>
        </authorList>
    </citation>
    <scope>NUCLEOTIDE SEQUENCE [LARGE SCALE GENOMIC DNA]</scope>
    <source>
        <strain evidence="1 2">KCTC 33723</strain>
    </source>
</reference>
<evidence type="ECO:0000313" key="1">
    <source>
        <dbReference type="EMBL" id="BBH21242.1"/>
    </source>
</evidence>
<dbReference type="Proteomes" id="UP000275368">
    <property type="component" value="Chromosome"/>
</dbReference>
<dbReference type="AlphaFoldDB" id="A0A3G9ISG3"/>
<evidence type="ECO:0000313" key="2">
    <source>
        <dbReference type="Proteomes" id="UP000275368"/>
    </source>
</evidence>
<accession>A0A3G9ISG3</accession>
<keyword evidence="2" id="KW-1185">Reference proteome</keyword>
<protein>
    <submittedName>
        <fullName evidence="1">Uncharacterized protein</fullName>
    </submittedName>
</protein>
<dbReference type="OrthoDB" id="2657928at2"/>